<feature type="compositionally biased region" description="Polar residues" evidence="2">
    <location>
        <begin position="118"/>
        <end position="131"/>
    </location>
</feature>
<feature type="region of interest" description="Disordered" evidence="2">
    <location>
        <begin position="749"/>
        <end position="969"/>
    </location>
</feature>
<feature type="compositionally biased region" description="Low complexity" evidence="2">
    <location>
        <begin position="139"/>
        <end position="156"/>
    </location>
</feature>
<dbReference type="PANTHER" id="PTHR15715">
    <property type="entry name" value="CENTROSOMAL PROTEIN OF 170 KDA"/>
    <property type="match status" value="1"/>
</dbReference>
<keyword evidence="3" id="KW-0472">Membrane</keyword>
<evidence type="ECO:0000313" key="6">
    <source>
        <dbReference type="Proteomes" id="UP000077521"/>
    </source>
</evidence>
<comment type="caution">
    <text evidence="5">The sequence shown here is derived from an EMBL/GenBank/DDBJ whole genome shotgun (WGS) entry which is preliminary data.</text>
</comment>
<sequence>MQTTSYGGTAMAPSTSSPGVIGLIPSSLQGEQQEPTFAVTAISHSEDGDAAAPVDGSGSDTTISAPQDAEDDQQQQQHEGQAEPSSGRPVNNFQLLSDSEDSKSSQPDSGLLDGSATDAASSLVNGSTTSDYDWPEGVEAPAAEAASPSTPSAAASMQQEQGSAAAEPTAIGGEGNGTISSATGAAIAAAFSPTTKAGTSPPSSSSASSSPAPSTPSTTPSSSVAASPKPQAQPQPQQQPQAGNAPDPNQRLVFPALHLFPLNNTFVPKCINLSPPGSHNRVKIGRQTTPKTAPNPANGYFDSKVLSRAHAEIWSRDGKIYIKDVKSSNGTFINGERLSQEAQESDDYELHSEDHVEFGIDIVSEDGKVVLHHKVACRVYVVITQEDAVSIAHDIANGYVGLPPSSASRSGLSLGPGPGAVGQGGMGAEGAGGAGTAAVGGYATSSAPGYDPATGARRPAAGKNNTASMINLDQVLGRLQSELKRSREAGQELNTISNVFTDIHDTLAGGLPPLQQPPYQHLVPEAEDKSQPNPGPGGKDGAGAAAVSDADAAVAAAAAEEAKAAADAAAAAALQAKEEAEAKLKLTTHQAAEQAKTVSRLQIELSETQASLADHIAKMRGLEEILAEHQLLKSEVDGLRWMVNDLNLGSSSTSPSSSMKGSSMELNGPPALSRAPPPPLPPLPSDAPAPSSVMGSTMSLPAEPLHPSHHAHHHFRSGGDAPRHYPDHLGLHADEPELEVMNALKARAKRKTPAMLAEEEERMRVLDQREREGDEERRRLRLEDGGDDFDDGASVASVDTVVPGSPPSAPRPSSASHHLGDAPKPPIGMDELEQEASGGLSVSMRRKREESSPGLLQLADAANGSSSSRSVEGWNNGGPSSGSSLFGGMGPAASSAVDDDDDDDDDDDNGGELRKMGHVGPLAPPDMPAGMSYQSEPYWGSEKQQRGSNNGSSSPGSGGARMTRAQLMEENGKLQARLASLEEMLSEALALGRALARETPGLEDAFKDVEFAQQQHEAKTETESGLGLGEDEKDGRKEAGAVKVESAEADVPKSNAKDDDSSESTTGAAAPVDMDAHVRQLEARIASLESEMDRRVAEVESEILRETQAKWELWRAQAEQGMQLERDSWERDHGRIFRKVVERHENETEADADVEEDEDRSARSASSGSTGEGDHTDSGSSSAASAASTNATSPPSSIAESVGRFGRTLLGNGTGGKDTGAASGASSVRSVAVAAGKEAAGLAKGVVGSTSSGTDEKRAGVGGVGSGGGTSRGGSSRPFLFSDNSATLPALSAAGAVIVAMAVMAFAAKSAGPHK</sequence>
<keyword evidence="6" id="KW-1185">Reference proteome</keyword>
<dbReference type="PANTHER" id="PTHR15715:SF37">
    <property type="entry name" value="LD47843P"/>
    <property type="match status" value="1"/>
</dbReference>
<feature type="compositionally biased region" description="Gly residues" evidence="2">
    <location>
        <begin position="875"/>
        <end position="890"/>
    </location>
</feature>
<feature type="compositionally biased region" description="Polar residues" evidence="2">
    <location>
        <begin position="1"/>
        <end position="18"/>
    </location>
</feature>
<gene>
    <name evidence="5" type="ORF">A4X13_0g5489</name>
</gene>
<feature type="compositionally biased region" description="Acidic residues" evidence="2">
    <location>
        <begin position="1148"/>
        <end position="1159"/>
    </location>
</feature>
<dbReference type="EMBL" id="LWDF02000432">
    <property type="protein sequence ID" value="KAE8248750.1"/>
    <property type="molecule type" value="Genomic_DNA"/>
</dbReference>
<feature type="region of interest" description="Disordered" evidence="2">
    <location>
        <begin position="649"/>
        <end position="724"/>
    </location>
</feature>
<feature type="region of interest" description="Disordered" evidence="2">
    <location>
        <begin position="1006"/>
        <end position="1076"/>
    </location>
</feature>
<feature type="region of interest" description="Disordered" evidence="2">
    <location>
        <begin position="1"/>
        <end position="178"/>
    </location>
</feature>
<feature type="compositionally biased region" description="Basic residues" evidence="2">
    <location>
        <begin position="707"/>
        <end position="716"/>
    </location>
</feature>
<name>A0A8T8STE6_9BASI</name>
<dbReference type="PROSITE" id="PS50006">
    <property type="entry name" value="FHA_DOMAIN"/>
    <property type="match status" value="1"/>
</dbReference>
<keyword evidence="3" id="KW-1133">Transmembrane helix</keyword>
<feature type="compositionally biased region" description="Pro residues" evidence="2">
    <location>
        <begin position="675"/>
        <end position="687"/>
    </location>
</feature>
<evidence type="ECO:0000256" key="1">
    <source>
        <dbReference type="SAM" id="Coils"/>
    </source>
</evidence>
<evidence type="ECO:0000259" key="4">
    <source>
        <dbReference type="PROSITE" id="PS50006"/>
    </source>
</evidence>
<evidence type="ECO:0000313" key="5">
    <source>
        <dbReference type="EMBL" id="KAE8248750.1"/>
    </source>
</evidence>
<dbReference type="Gene3D" id="2.60.200.20">
    <property type="match status" value="1"/>
</dbReference>
<protein>
    <recommendedName>
        <fullName evidence="4">FHA domain-containing protein</fullName>
    </recommendedName>
</protein>
<accession>A0A8T8STE6</accession>
<feature type="region of interest" description="Disordered" evidence="2">
    <location>
        <begin position="193"/>
        <end position="250"/>
    </location>
</feature>
<feature type="compositionally biased region" description="Low complexity" evidence="2">
    <location>
        <begin position="1178"/>
        <end position="1199"/>
    </location>
</feature>
<keyword evidence="1" id="KW-0175">Coiled coil</keyword>
<dbReference type="InterPro" id="IPR008984">
    <property type="entry name" value="SMAD_FHA_dom_sf"/>
</dbReference>
<feature type="compositionally biased region" description="Low complexity" evidence="2">
    <location>
        <begin position="74"/>
        <end position="83"/>
    </location>
</feature>
<feature type="region of interest" description="Disordered" evidence="2">
    <location>
        <begin position="525"/>
        <end position="545"/>
    </location>
</feature>
<feature type="compositionally biased region" description="Basic and acidic residues" evidence="2">
    <location>
        <begin position="1006"/>
        <end position="1022"/>
    </location>
</feature>
<dbReference type="Proteomes" id="UP000077521">
    <property type="component" value="Unassembled WGS sequence"/>
</dbReference>
<dbReference type="InterPro" id="IPR000253">
    <property type="entry name" value="FHA_dom"/>
</dbReference>
<feature type="compositionally biased region" description="Polar residues" evidence="2">
    <location>
        <begin position="26"/>
        <end position="35"/>
    </location>
</feature>
<feature type="region of interest" description="Disordered" evidence="2">
    <location>
        <begin position="1140"/>
        <end position="1279"/>
    </location>
</feature>
<feature type="compositionally biased region" description="Polar residues" evidence="2">
    <location>
        <begin position="88"/>
        <end position="97"/>
    </location>
</feature>
<proteinExistence type="predicted"/>
<feature type="compositionally biased region" description="Low complexity" evidence="2">
    <location>
        <begin position="650"/>
        <end position="674"/>
    </location>
</feature>
<dbReference type="Pfam" id="PF00498">
    <property type="entry name" value="FHA"/>
    <property type="match status" value="1"/>
</dbReference>
<organism evidence="5 6">
    <name type="scientific">Tilletia indica</name>
    <dbReference type="NCBI Taxonomy" id="43049"/>
    <lineage>
        <taxon>Eukaryota</taxon>
        <taxon>Fungi</taxon>
        <taxon>Dikarya</taxon>
        <taxon>Basidiomycota</taxon>
        <taxon>Ustilaginomycotina</taxon>
        <taxon>Exobasidiomycetes</taxon>
        <taxon>Tilletiales</taxon>
        <taxon>Tilletiaceae</taxon>
        <taxon>Tilletia</taxon>
    </lineage>
</organism>
<reference evidence="5" key="1">
    <citation type="submission" date="2016-04" db="EMBL/GenBank/DDBJ databases">
        <authorList>
            <person name="Nguyen H.D."/>
            <person name="Samba Siva P."/>
            <person name="Cullis J."/>
            <person name="Levesque C.A."/>
            <person name="Hambleton S."/>
        </authorList>
    </citation>
    <scope>NUCLEOTIDE SEQUENCE</scope>
    <source>
        <strain evidence="5">DAOMC 236416</strain>
    </source>
</reference>
<dbReference type="SUPFAM" id="SSF49879">
    <property type="entry name" value="SMAD/FHA domain"/>
    <property type="match status" value="1"/>
</dbReference>
<feature type="transmembrane region" description="Helical" evidence="3">
    <location>
        <begin position="1286"/>
        <end position="1308"/>
    </location>
</feature>
<feature type="compositionally biased region" description="Low complexity" evidence="2">
    <location>
        <begin position="193"/>
        <end position="242"/>
    </location>
</feature>
<evidence type="ECO:0000256" key="2">
    <source>
        <dbReference type="SAM" id="MobiDB-lite"/>
    </source>
</evidence>
<feature type="coiled-coil region" evidence="1">
    <location>
        <begin position="559"/>
        <end position="590"/>
    </location>
</feature>
<feature type="compositionally biased region" description="Gly residues" evidence="2">
    <location>
        <begin position="1260"/>
        <end position="1272"/>
    </location>
</feature>
<feature type="compositionally biased region" description="Acidic residues" evidence="2">
    <location>
        <begin position="897"/>
        <end position="910"/>
    </location>
</feature>
<reference evidence="5" key="2">
    <citation type="journal article" date="2019" name="IMA Fungus">
        <title>Genome sequencing and comparison of five Tilletia species to identify candidate genes for the detection of regulated species infecting wheat.</title>
        <authorList>
            <person name="Nguyen H.D.T."/>
            <person name="Sultana T."/>
            <person name="Kesanakurti P."/>
            <person name="Hambleton S."/>
        </authorList>
    </citation>
    <scope>NUCLEOTIDE SEQUENCE</scope>
    <source>
        <strain evidence="5">DAOMC 236416</strain>
    </source>
</reference>
<evidence type="ECO:0000256" key="3">
    <source>
        <dbReference type="SAM" id="Phobius"/>
    </source>
</evidence>
<dbReference type="GO" id="GO:0005737">
    <property type="term" value="C:cytoplasm"/>
    <property type="evidence" value="ECO:0007669"/>
    <property type="project" value="TreeGrafter"/>
</dbReference>
<dbReference type="InterPro" id="IPR051176">
    <property type="entry name" value="Cent_Immune-Sig_Mod"/>
</dbReference>
<feature type="compositionally biased region" description="Low complexity" evidence="2">
    <location>
        <begin position="1220"/>
        <end position="1248"/>
    </location>
</feature>
<dbReference type="SMART" id="SM00240">
    <property type="entry name" value="FHA"/>
    <property type="match status" value="1"/>
</dbReference>
<feature type="compositionally biased region" description="Basic and acidic residues" evidence="2">
    <location>
        <begin position="761"/>
        <end position="784"/>
    </location>
</feature>
<feature type="domain" description="FHA" evidence="4">
    <location>
        <begin position="282"/>
        <end position="338"/>
    </location>
</feature>
<keyword evidence="3" id="KW-0812">Transmembrane</keyword>